<evidence type="ECO:0000313" key="11">
    <source>
        <dbReference type="EMBL" id="EDP8234904.1"/>
    </source>
</evidence>
<dbReference type="Gene3D" id="3.40.1160.10">
    <property type="entry name" value="Acetylglutamate kinase-like"/>
    <property type="match status" value="1"/>
</dbReference>
<dbReference type="HAMAP" id="MF_00082">
    <property type="entry name" value="ArgB"/>
    <property type="match status" value="1"/>
</dbReference>
<evidence type="ECO:0000256" key="9">
    <source>
        <dbReference type="HAMAP-Rule" id="MF_00082"/>
    </source>
</evidence>
<dbReference type="Proteomes" id="UP001183411">
    <property type="component" value="Unassembled WGS sequence"/>
</dbReference>
<comment type="similarity">
    <text evidence="9">Belongs to the acetylglutamate kinase family. ArgB subfamily.</text>
</comment>
<feature type="site" description="Transition state stabilizer" evidence="9">
    <location>
        <position position="31"/>
    </location>
</feature>
<gene>
    <name evidence="9 13" type="primary">argB</name>
    <name evidence="13" type="ORF">FH034_04725</name>
    <name evidence="11" type="ORF">GSU20_08200</name>
    <name evidence="12" type="ORF">QQI97_001583</name>
</gene>
<evidence type="ECO:0000256" key="7">
    <source>
        <dbReference type="ARBA" id="ARBA00022840"/>
    </source>
</evidence>
<protein>
    <recommendedName>
        <fullName evidence="9">Acetylglutamate kinase</fullName>
        <ecNumber evidence="9">2.7.2.8</ecNumber>
    </recommendedName>
    <alternativeName>
        <fullName evidence="9">N-acetyl-L-glutamate 5-phosphotransferase</fullName>
    </alternativeName>
    <alternativeName>
        <fullName evidence="9">NAG kinase</fullName>
        <shortName evidence="9">NAGK</shortName>
    </alternativeName>
</protein>
<evidence type="ECO:0000256" key="8">
    <source>
        <dbReference type="ARBA" id="ARBA00048141"/>
    </source>
</evidence>
<comment type="caution">
    <text evidence="13">The sequence shown here is derived from an EMBL/GenBank/DDBJ whole genome shotgun (WGS) entry which is preliminary data.</text>
</comment>
<keyword evidence="4 9" id="KW-0808">Transferase</keyword>
<dbReference type="InterPro" id="IPR037528">
    <property type="entry name" value="ArgB"/>
</dbReference>
<reference evidence="12" key="3">
    <citation type="submission" date="2023-06" db="EMBL/GenBank/DDBJ databases">
        <authorList>
            <consortium name="PulseNet: The National Subtyping Network for Foodborne Disease Surveillance"/>
        </authorList>
    </citation>
    <scope>NUCLEOTIDE SEQUENCE</scope>
    <source>
        <strain evidence="12">PNUSAC035917</strain>
    </source>
</reference>
<dbReference type="Proteomes" id="UP000312397">
    <property type="component" value="Unassembled WGS sequence"/>
</dbReference>
<evidence type="ECO:0000313" key="15">
    <source>
        <dbReference type="Proteomes" id="UP000478805"/>
    </source>
</evidence>
<dbReference type="AlphaFoldDB" id="A0A2R4D0X9"/>
<dbReference type="EMBL" id="VEVS01000012">
    <property type="protein sequence ID" value="TNO41928.1"/>
    <property type="molecule type" value="Genomic_DNA"/>
</dbReference>
<dbReference type="EC" id="2.7.2.8" evidence="9"/>
<proteinExistence type="inferred from homology"/>
<dbReference type="GO" id="GO:0042450">
    <property type="term" value="P:L-arginine biosynthetic process via ornithine"/>
    <property type="evidence" value="ECO:0007669"/>
    <property type="project" value="UniProtKB-UniRule"/>
</dbReference>
<dbReference type="SUPFAM" id="SSF53633">
    <property type="entry name" value="Carbamate kinase-like"/>
    <property type="match status" value="1"/>
</dbReference>
<feature type="binding site" evidence="9">
    <location>
        <position position="179"/>
    </location>
    <ligand>
        <name>substrate</name>
    </ligand>
</feature>
<dbReference type="EMBL" id="AANOVI010000009">
    <property type="protein sequence ID" value="EDP8234904.1"/>
    <property type="molecule type" value="Genomic_DNA"/>
</dbReference>
<feature type="domain" description="Aspartate/glutamate/uridylate kinase" evidence="10">
    <location>
        <begin position="26"/>
        <end position="259"/>
    </location>
</feature>
<keyword evidence="2 9" id="KW-0055">Arginine biosynthesis</keyword>
<dbReference type="PANTHER" id="PTHR23342">
    <property type="entry name" value="N-ACETYLGLUTAMATE SYNTHASE"/>
    <property type="match status" value="1"/>
</dbReference>
<reference evidence="11 15" key="2">
    <citation type="submission" date="2020-01" db="EMBL/GenBank/DDBJ databases">
        <authorList>
            <consortium name="PulseNet: The National Subtyping Network for Foodborne Disease Surveillance"/>
            <person name="Tarr C.L."/>
            <person name="Trees E."/>
            <person name="Katz L.S."/>
            <person name="Carleton-Romer H.A."/>
            <person name="Stroika S."/>
            <person name="Kucerova Z."/>
            <person name="Roache K.F."/>
            <person name="Sabol A.L."/>
            <person name="Besser J."/>
            <person name="Gerner-Smidt P."/>
        </authorList>
    </citation>
    <scope>NUCLEOTIDE SEQUENCE [LARGE SCALE GENOMIC DNA]</scope>
    <source>
        <strain evidence="11 15">PNUSAC014094</strain>
    </source>
</reference>
<dbReference type="PIRSF" id="PIRSF000728">
    <property type="entry name" value="NAGK"/>
    <property type="match status" value="1"/>
</dbReference>
<feature type="site" description="Transition state stabilizer" evidence="9">
    <location>
        <position position="240"/>
    </location>
</feature>
<keyword evidence="3 9" id="KW-0028">Amino-acid biosynthesis</keyword>
<comment type="catalytic activity">
    <reaction evidence="8 9">
        <text>N-acetyl-L-glutamate + ATP = N-acetyl-L-glutamyl 5-phosphate + ADP</text>
        <dbReference type="Rhea" id="RHEA:14629"/>
        <dbReference type="ChEBI" id="CHEBI:30616"/>
        <dbReference type="ChEBI" id="CHEBI:44337"/>
        <dbReference type="ChEBI" id="CHEBI:57936"/>
        <dbReference type="ChEBI" id="CHEBI:456216"/>
        <dbReference type="EC" id="2.7.2.8"/>
    </reaction>
</comment>
<sequence>MIMQKYLEKANVLIEALPYIRKFNSKIILIKYGGSAMENEELKHCVMQDIALLKLVGLKPIIVHGGGKDISAMCEKLGVKSEFKNGLRVSDKATTEVASMVLNHINKNLVHSLQNLGVKAIGLCGKDGALLECVKKDENLAFVGTIQKVNSKILEELLEKDFLPIIAPIGMDENFNTYNINADDAACAIAKALRAEKLAFLTDTAGLYEDFNDKNSLISKISLEQAKILAPKIEGGMHVKLKSCIDACENGVKKVHILDGRVKHSLLLEFFTDEGIGTLVG</sequence>
<dbReference type="EMBL" id="ABMIIH010000010">
    <property type="protein sequence ID" value="ELD5187381.1"/>
    <property type="molecule type" value="Genomic_DNA"/>
</dbReference>
<dbReference type="NCBIfam" id="TIGR00761">
    <property type="entry name" value="argB"/>
    <property type="match status" value="1"/>
</dbReference>
<comment type="function">
    <text evidence="9">Catalyzes the ATP-dependent phosphorylation of N-acetyl-L-glutamate.</text>
</comment>
<dbReference type="InterPro" id="IPR036393">
    <property type="entry name" value="AceGlu_kinase-like_sf"/>
</dbReference>
<evidence type="ECO:0000256" key="2">
    <source>
        <dbReference type="ARBA" id="ARBA00022571"/>
    </source>
</evidence>
<dbReference type="CDD" id="cd04250">
    <property type="entry name" value="AAK_NAGK-C"/>
    <property type="match status" value="1"/>
</dbReference>
<evidence type="ECO:0000256" key="5">
    <source>
        <dbReference type="ARBA" id="ARBA00022741"/>
    </source>
</evidence>
<evidence type="ECO:0000259" key="10">
    <source>
        <dbReference type="Pfam" id="PF00696"/>
    </source>
</evidence>
<evidence type="ECO:0000256" key="6">
    <source>
        <dbReference type="ARBA" id="ARBA00022777"/>
    </source>
</evidence>
<dbReference type="GO" id="GO:0003991">
    <property type="term" value="F:acetylglutamate kinase activity"/>
    <property type="evidence" value="ECO:0007669"/>
    <property type="project" value="UniProtKB-UniRule"/>
</dbReference>
<dbReference type="Pfam" id="PF00696">
    <property type="entry name" value="AA_kinase"/>
    <property type="match status" value="1"/>
</dbReference>
<evidence type="ECO:0000313" key="13">
    <source>
        <dbReference type="EMBL" id="TNO41928.1"/>
    </source>
</evidence>
<dbReference type="UniPathway" id="UPA00068">
    <property type="reaction ID" value="UER00107"/>
</dbReference>
<keyword evidence="6 9" id="KW-0418">Kinase</keyword>
<keyword evidence="7 9" id="KW-0067">ATP-binding</keyword>
<evidence type="ECO:0000256" key="3">
    <source>
        <dbReference type="ARBA" id="ARBA00022605"/>
    </source>
</evidence>
<dbReference type="PANTHER" id="PTHR23342:SF0">
    <property type="entry name" value="N-ACETYLGLUTAMATE SYNTHASE, MITOCHONDRIAL"/>
    <property type="match status" value="1"/>
</dbReference>
<keyword evidence="9" id="KW-0963">Cytoplasm</keyword>
<dbReference type="InterPro" id="IPR041727">
    <property type="entry name" value="NAGK-C"/>
</dbReference>
<reference evidence="13 14" key="1">
    <citation type="submission" date="2019-06" db="EMBL/GenBank/DDBJ databases">
        <title>Epidemiology of MDR Campylobacter spp.</title>
        <authorList>
            <person name="Addetia A."/>
            <person name="Greninger A."/>
            <person name="Fang F."/>
        </authorList>
    </citation>
    <scope>NUCLEOTIDE SEQUENCE [LARGE SCALE GENOMIC DNA]</scope>
    <source>
        <strain evidence="13 14">HMC314</strain>
    </source>
</reference>
<dbReference type="Proteomes" id="UP000478805">
    <property type="component" value="Unassembled WGS sequence"/>
</dbReference>
<dbReference type="PRINTS" id="PR00474">
    <property type="entry name" value="GLU5KINASE"/>
</dbReference>
<dbReference type="GO" id="GO:0005524">
    <property type="term" value="F:ATP binding"/>
    <property type="evidence" value="ECO:0007669"/>
    <property type="project" value="UniProtKB-UniRule"/>
</dbReference>
<dbReference type="FunFam" id="3.40.1160.10:FF:000004">
    <property type="entry name" value="Acetylglutamate kinase"/>
    <property type="match status" value="1"/>
</dbReference>
<comment type="subcellular location">
    <subcellularLocation>
        <location evidence="9">Cytoplasm</location>
    </subcellularLocation>
</comment>
<accession>A0A2R4D0X9</accession>
<feature type="binding site" evidence="9">
    <location>
        <begin position="66"/>
        <end position="67"/>
    </location>
    <ligand>
        <name>substrate</name>
    </ligand>
</feature>
<dbReference type="GO" id="GO:0005737">
    <property type="term" value="C:cytoplasm"/>
    <property type="evidence" value="ECO:0007669"/>
    <property type="project" value="UniProtKB-SubCell"/>
</dbReference>
<dbReference type="InterPro" id="IPR004662">
    <property type="entry name" value="AcgluKinase_fam"/>
</dbReference>
<feature type="binding site" evidence="9">
    <location>
        <position position="88"/>
    </location>
    <ligand>
        <name>substrate</name>
    </ligand>
</feature>
<keyword evidence="5 9" id="KW-0547">Nucleotide-binding</keyword>
<organism evidence="13 14">
    <name type="scientific">Campylobacter jejuni</name>
    <dbReference type="NCBI Taxonomy" id="197"/>
    <lineage>
        <taxon>Bacteria</taxon>
        <taxon>Pseudomonadati</taxon>
        <taxon>Campylobacterota</taxon>
        <taxon>Epsilonproteobacteria</taxon>
        <taxon>Campylobacterales</taxon>
        <taxon>Campylobacteraceae</taxon>
        <taxon>Campylobacter</taxon>
    </lineage>
</organism>
<evidence type="ECO:0000313" key="12">
    <source>
        <dbReference type="EMBL" id="ELD5187381.1"/>
    </source>
</evidence>
<dbReference type="InterPro" id="IPR001057">
    <property type="entry name" value="Glu/AcGlu_kinase"/>
</dbReference>
<name>A0A2R4D0X9_CAMJU</name>
<comment type="pathway">
    <text evidence="1 9">Amino-acid biosynthesis; L-arginine biosynthesis; N(2)-acetyl-L-ornithine from L-glutamate: step 2/4.</text>
</comment>
<evidence type="ECO:0000313" key="14">
    <source>
        <dbReference type="Proteomes" id="UP000312397"/>
    </source>
</evidence>
<evidence type="ECO:0000256" key="4">
    <source>
        <dbReference type="ARBA" id="ARBA00022679"/>
    </source>
</evidence>
<evidence type="ECO:0000256" key="1">
    <source>
        <dbReference type="ARBA" id="ARBA00004828"/>
    </source>
</evidence>
<dbReference type="InterPro" id="IPR001048">
    <property type="entry name" value="Asp/Glu/Uridylate_kinase"/>
</dbReference>
<dbReference type="RefSeq" id="WP_002859393.1">
    <property type="nucleotide sequence ID" value="NZ_AP028336.1"/>
</dbReference>